<gene>
    <name evidence="5" type="ORF">FO440_15320</name>
</gene>
<keyword evidence="2" id="KW-0238">DNA-binding</keyword>
<dbReference type="Gene3D" id="1.10.443.10">
    <property type="entry name" value="Intergrase catalytic core"/>
    <property type="match status" value="1"/>
</dbReference>
<dbReference type="InterPro" id="IPR050090">
    <property type="entry name" value="Tyrosine_recombinase_XerCD"/>
</dbReference>
<dbReference type="EMBL" id="VLPK01000003">
    <property type="protein sequence ID" value="TSJ39133.1"/>
    <property type="molecule type" value="Genomic_DNA"/>
</dbReference>
<accession>A0A556MH00</accession>
<dbReference type="GO" id="GO:0015074">
    <property type="term" value="P:DNA integration"/>
    <property type="evidence" value="ECO:0007669"/>
    <property type="project" value="InterPro"/>
</dbReference>
<dbReference type="Gene3D" id="1.10.150.130">
    <property type="match status" value="1"/>
</dbReference>
<dbReference type="CDD" id="cd01185">
    <property type="entry name" value="INTN1_C_like"/>
    <property type="match status" value="1"/>
</dbReference>
<evidence type="ECO:0000313" key="6">
    <source>
        <dbReference type="Proteomes" id="UP000318733"/>
    </source>
</evidence>
<dbReference type="PANTHER" id="PTHR30349:SF64">
    <property type="entry name" value="PROPHAGE INTEGRASE INTD-RELATED"/>
    <property type="match status" value="1"/>
</dbReference>
<dbReference type="InterPro" id="IPR025269">
    <property type="entry name" value="SAM-like_dom"/>
</dbReference>
<keyword evidence="3" id="KW-0233">DNA recombination</keyword>
<sequence>MASISIRERALKDGKSRLVLDYYLPGGKRKTEKLDLTVIDKPTTREERENNKTARHLADKIRSKRFLEISNKKYGFADNQKSQGSFPDYFKKEVEKRKRTGSHGNWQSTYQILLKFLDGKDLTFEEVDTDFLEKFKKHLLEARITKSNTRLARNSALSYFNKVKAALNQAFDDKIIQDKIGQRVKSIKEQDTHREYLTIEELKKLVDTECESDLLKRAFLFSAATGLRWSDVNSITWANIEYSDELLCHQLRFVQQKTKAAEILPISSQALEFVGERGNDVDRVFKGLKYSSWHNLKLREWVMRAGIRKTITFHCARHTYATLMLTHNVDIFTVSKLLGHRNLKTTQIYAKVVDRRKVDAINQLPTFSF</sequence>
<comment type="similarity">
    <text evidence="1">Belongs to the 'phage' integrase family.</text>
</comment>
<dbReference type="GO" id="GO:0006310">
    <property type="term" value="P:DNA recombination"/>
    <property type="evidence" value="ECO:0007669"/>
    <property type="project" value="UniProtKB-KW"/>
</dbReference>
<dbReference type="GO" id="GO:0003677">
    <property type="term" value="F:DNA binding"/>
    <property type="evidence" value="ECO:0007669"/>
    <property type="project" value="UniProtKB-KW"/>
</dbReference>
<dbReference type="InterPro" id="IPR010998">
    <property type="entry name" value="Integrase_recombinase_N"/>
</dbReference>
<dbReference type="AlphaFoldDB" id="A0A556MH00"/>
<dbReference type="InterPro" id="IPR011010">
    <property type="entry name" value="DNA_brk_join_enz"/>
</dbReference>
<dbReference type="Proteomes" id="UP000318733">
    <property type="component" value="Unassembled WGS sequence"/>
</dbReference>
<dbReference type="PANTHER" id="PTHR30349">
    <property type="entry name" value="PHAGE INTEGRASE-RELATED"/>
    <property type="match status" value="1"/>
</dbReference>
<comment type="caution">
    <text evidence="5">The sequence shown here is derived from an EMBL/GenBank/DDBJ whole genome shotgun (WGS) entry which is preliminary data.</text>
</comment>
<feature type="domain" description="Tyr recombinase" evidence="4">
    <location>
        <begin position="192"/>
        <end position="362"/>
    </location>
</feature>
<evidence type="ECO:0000256" key="1">
    <source>
        <dbReference type="ARBA" id="ARBA00008857"/>
    </source>
</evidence>
<evidence type="ECO:0000259" key="4">
    <source>
        <dbReference type="PROSITE" id="PS51898"/>
    </source>
</evidence>
<name>A0A556MH00_9SPHI</name>
<dbReference type="PROSITE" id="PS51898">
    <property type="entry name" value="TYR_RECOMBINASE"/>
    <property type="match status" value="1"/>
</dbReference>
<protein>
    <submittedName>
        <fullName evidence="5">Site-specific integrase</fullName>
    </submittedName>
</protein>
<dbReference type="InterPro" id="IPR013762">
    <property type="entry name" value="Integrase-like_cat_sf"/>
</dbReference>
<dbReference type="InterPro" id="IPR002104">
    <property type="entry name" value="Integrase_catalytic"/>
</dbReference>
<proteinExistence type="inferred from homology"/>
<organism evidence="5 6">
    <name type="scientific">Mucilaginibacter corticis</name>
    <dbReference type="NCBI Taxonomy" id="2597670"/>
    <lineage>
        <taxon>Bacteria</taxon>
        <taxon>Pseudomonadati</taxon>
        <taxon>Bacteroidota</taxon>
        <taxon>Sphingobacteriia</taxon>
        <taxon>Sphingobacteriales</taxon>
        <taxon>Sphingobacteriaceae</taxon>
        <taxon>Mucilaginibacter</taxon>
    </lineage>
</organism>
<evidence type="ECO:0000256" key="2">
    <source>
        <dbReference type="ARBA" id="ARBA00023125"/>
    </source>
</evidence>
<reference evidence="5 6" key="1">
    <citation type="submission" date="2019-07" db="EMBL/GenBank/DDBJ databases">
        <authorList>
            <person name="Huq M.A."/>
        </authorList>
    </citation>
    <scope>NUCLEOTIDE SEQUENCE [LARGE SCALE GENOMIC DNA]</scope>
    <source>
        <strain evidence="5 6">MAH-19</strain>
    </source>
</reference>
<dbReference type="Pfam" id="PF00589">
    <property type="entry name" value="Phage_integrase"/>
    <property type="match status" value="1"/>
</dbReference>
<keyword evidence="6" id="KW-1185">Reference proteome</keyword>
<evidence type="ECO:0000313" key="5">
    <source>
        <dbReference type="EMBL" id="TSJ39133.1"/>
    </source>
</evidence>
<evidence type="ECO:0000256" key="3">
    <source>
        <dbReference type="ARBA" id="ARBA00023172"/>
    </source>
</evidence>
<dbReference type="OrthoDB" id="892893at2"/>
<dbReference type="SUPFAM" id="SSF56349">
    <property type="entry name" value="DNA breaking-rejoining enzymes"/>
    <property type="match status" value="1"/>
</dbReference>
<dbReference type="Pfam" id="PF13102">
    <property type="entry name" value="Phage_int_SAM_5"/>
    <property type="match status" value="1"/>
</dbReference>